<evidence type="ECO:0000256" key="1">
    <source>
        <dbReference type="SAM" id="SignalP"/>
    </source>
</evidence>
<organism evidence="2 3">
    <name type="scientific">Calocera cornea HHB12733</name>
    <dbReference type="NCBI Taxonomy" id="1353952"/>
    <lineage>
        <taxon>Eukaryota</taxon>
        <taxon>Fungi</taxon>
        <taxon>Dikarya</taxon>
        <taxon>Basidiomycota</taxon>
        <taxon>Agaricomycotina</taxon>
        <taxon>Dacrymycetes</taxon>
        <taxon>Dacrymycetales</taxon>
        <taxon>Dacrymycetaceae</taxon>
        <taxon>Calocera</taxon>
    </lineage>
</organism>
<dbReference type="Proteomes" id="UP000076842">
    <property type="component" value="Unassembled WGS sequence"/>
</dbReference>
<sequence>MWDRLVVALCLGLMAVMASLTGPIRPRQSSNCRYSCPPTDVNGDPLVYPSYTGGSLGCLYNDHIDGYICGYSYVNGGNIGADSHCQPQAPYTCTRKGRGWLSE</sequence>
<evidence type="ECO:0000313" key="3">
    <source>
        <dbReference type="Proteomes" id="UP000076842"/>
    </source>
</evidence>
<keyword evidence="1" id="KW-0732">Signal</keyword>
<gene>
    <name evidence="2" type="ORF">CALCODRAFT_495727</name>
</gene>
<protein>
    <submittedName>
        <fullName evidence="2">Uncharacterized protein</fullName>
    </submittedName>
</protein>
<feature type="chain" id="PRO_5007858073" evidence="1">
    <location>
        <begin position="19"/>
        <end position="103"/>
    </location>
</feature>
<dbReference type="OrthoDB" id="10377884at2759"/>
<dbReference type="AlphaFoldDB" id="A0A165GBY5"/>
<proteinExistence type="predicted"/>
<dbReference type="EMBL" id="KV423958">
    <property type="protein sequence ID" value="KZT57879.1"/>
    <property type="molecule type" value="Genomic_DNA"/>
</dbReference>
<reference evidence="2 3" key="1">
    <citation type="journal article" date="2016" name="Mol. Biol. Evol.">
        <title>Comparative Genomics of Early-Diverging Mushroom-Forming Fungi Provides Insights into the Origins of Lignocellulose Decay Capabilities.</title>
        <authorList>
            <person name="Nagy L.G."/>
            <person name="Riley R."/>
            <person name="Tritt A."/>
            <person name="Adam C."/>
            <person name="Daum C."/>
            <person name="Floudas D."/>
            <person name="Sun H."/>
            <person name="Yadav J.S."/>
            <person name="Pangilinan J."/>
            <person name="Larsson K.H."/>
            <person name="Matsuura K."/>
            <person name="Barry K."/>
            <person name="Labutti K."/>
            <person name="Kuo R."/>
            <person name="Ohm R.A."/>
            <person name="Bhattacharya S.S."/>
            <person name="Shirouzu T."/>
            <person name="Yoshinaga Y."/>
            <person name="Martin F.M."/>
            <person name="Grigoriev I.V."/>
            <person name="Hibbett D.S."/>
        </authorList>
    </citation>
    <scope>NUCLEOTIDE SEQUENCE [LARGE SCALE GENOMIC DNA]</scope>
    <source>
        <strain evidence="2 3">HHB12733</strain>
    </source>
</reference>
<keyword evidence="3" id="KW-1185">Reference proteome</keyword>
<accession>A0A165GBY5</accession>
<name>A0A165GBY5_9BASI</name>
<evidence type="ECO:0000313" key="2">
    <source>
        <dbReference type="EMBL" id="KZT57879.1"/>
    </source>
</evidence>
<dbReference type="InParanoid" id="A0A165GBY5"/>
<feature type="signal peptide" evidence="1">
    <location>
        <begin position="1"/>
        <end position="18"/>
    </location>
</feature>